<comment type="similarity">
    <text evidence="1">Belongs to the membrane fusion protein (MFP) (TC 8.A.1) family.</text>
</comment>
<dbReference type="Gene3D" id="2.40.30.170">
    <property type="match status" value="1"/>
</dbReference>
<feature type="domain" description="CusB-like beta-barrel" evidence="4">
    <location>
        <begin position="286"/>
        <end position="356"/>
    </location>
</feature>
<evidence type="ECO:0000256" key="2">
    <source>
        <dbReference type="SAM" id="Coils"/>
    </source>
</evidence>
<dbReference type="EMBL" id="CP063845">
    <property type="protein sequence ID" value="UFP96274.1"/>
    <property type="molecule type" value="Genomic_DNA"/>
</dbReference>
<dbReference type="InterPro" id="IPR058792">
    <property type="entry name" value="Beta-barrel_RND_2"/>
</dbReference>
<protein>
    <submittedName>
        <fullName evidence="6">Efflux RND transporter periplasmic adaptor subunit</fullName>
    </submittedName>
</protein>
<evidence type="ECO:0000313" key="6">
    <source>
        <dbReference type="EMBL" id="UFP96274.1"/>
    </source>
</evidence>
<dbReference type="Gene3D" id="1.10.287.470">
    <property type="entry name" value="Helix hairpin bin"/>
    <property type="match status" value="1"/>
</dbReference>
<dbReference type="Proteomes" id="UP001054846">
    <property type="component" value="Chromosome"/>
</dbReference>
<accession>A0ABY3PRN8</accession>
<keyword evidence="2" id="KW-0175">Coiled coil</keyword>
<dbReference type="InterPro" id="IPR058637">
    <property type="entry name" value="YknX-like_C"/>
</dbReference>
<dbReference type="Gene3D" id="2.40.420.20">
    <property type="match status" value="1"/>
</dbReference>
<evidence type="ECO:0000313" key="7">
    <source>
        <dbReference type="Proteomes" id="UP001054846"/>
    </source>
</evidence>
<dbReference type="Pfam" id="PF25954">
    <property type="entry name" value="Beta-barrel_RND_2"/>
    <property type="match status" value="1"/>
</dbReference>
<evidence type="ECO:0000256" key="3">
    <source>
        <dbReference type="SAM" id="MobiDB-lite"/>
    </source>
</evidence>
<sequence length="433" mass="45666">MSNPEHSPTENQGIRTTTSTVAGPEHVPPAASEKPTNSRSQWLGLALGLAVIGGGALMLHARSASEAKTEAPAAQAAKPQPVVTVTTAKAAYAPMARNLEVTGSISAWDPLAIGAEASGLRIDQVLVEEGDRIRRGQTLVVLNDDILRAQLSQAEARLASARVTVSQRRAALAKAQATANEARANLQRYQSLGKQGAISSQEVLARETLAQGAQADLDQAQLAITSAEASAQENQAQIAQLRAQLAQTRILAPDDGLVAKRDARLGEIVSSGKVLFTLVRDNRLELRAQVPEMDLPKVTAGQSVLVTSDADRQIAVTGRVRQITPQIDERTRLGVVRIDVPSVSGLRPGMFVRGQVRLGSQKALLVPAQAVLSGEDSSQVFVLVGEQARSRTVSAGARNGDSVEIKSGLKPGEQVIVAGAGYLKDGDYVRLPK</sequence>
<name>A0ABY3PRN8_9CYAN</name>
<feature type="domain" description="YknX-like C-terminal permuted SH3-like" evidence="5">
    <location>
        <begin position="364"/>
        <end position="430"/>
    </location>
</feature>
<evidence type="ECO:0000259" key="4">
    <source>
        <dbReference type="Pfam" id="PF25954"/>
    </source>
</evidence>
<dbReference type="PANTHER" id="PTHR30469:SF15">
    <property type="entry name" value="HLYD FAMILY OF SECRETION PROTEINS"/>
    <property type="match status" value="1"/>
</dbReference>
<feature type="region of interest" description="Disordered" evidence="3">
    <location>
        <begin position="1"/>
        <end position="38"/>
    </location>
</feature>
<keyword evidence="7" id="KW-1185">Reference proteome</keyword>
<evidence type="ECO:0000256" key="1">
    <source>
        <dbReference type="ARBA" id="ARBA00009477"/>
    </source>
</evidence>
<evidence type="ECO:0000259" key="5">
    <source>
        <dbReference type="Pfam" id="PF25989"/>
    </source>
</evidence>
<dbReference type="Pfam" id="PF25989">
    <property type="entry name" value="YknX_C"/>
    <property type="match status" value="1"/>
</dbReference>
<proteinExistence type="inferred from homology"/>
<feature type="compositionally biased region" description="Polar residues" evidence="3">
    <location>
        <begin position="1"/>
        <end position="21"/>
    </location>
</feature>
<dbReference type="SUPFAM" id="SSF111369">
    <property type="entry name" value="HlyD-like secretion proteins"/>
    <property type="match status" value="2"/>
</dbReference>
<feature type="coiled-coil region" evidence="2">
    <location>
        <begin position="172"/>
        <end position="251"/>
    </location>
</feature>
<dbReference type="RefSeq" id="WP_230843519.1">
    <property type="nucleotide sequence ID" value="NZ_CP063845.1"/>
</dbReference>
<gene>
    <name evidence="6" type="ORF">ISF26_08730</name>
</gene>
<dbReference type="PANTHER" id="PTHR30469">
    <property type="entry name" value="MULTIDRUG RESISTANCE PROTEIN MDTA"/>
    <property type="match status" value="1"/>
</dbReference>
<dbReference type="Gene3D" id="2.40.50.100">
    <property type="match status" value="1"/>
</dbReference>
<dbReference type="InterPro" id="IPR006143">
    <property type="entry name" value="RND_pump_MFP"/>
</dbReference>
<dbReference type="NCBIfam" id="TIGR01730">
    <property type="entry name" value="RND_mfp"/>
    <property type="match status" value="1"/>
</dbReference>
<organism evidence="6 7">
    <name type="scientific">Gloeobacter morelensis MG652769</name>
    <dbReference type="NCBI Taxonomy" id="2781736"/>
    <lineage>
        <taxon>Bacteria</taxon>
        <taxon>Bacillati</taxon>
        <taxon>Cyanobacteriota</taxon>
        <taxon>Cyanophyceae</taxon>
        <taxon>Gloeobacterales</taxon>
        <taxon>Gloeobacteraceae</taxon>
        <taxon>Gloeobacter</taxon>
        <taxon>Gloeobacter morelensis</taxon>
    </lineage>
</organism>
<reference evidence="6 7" key="1">
    <citation type="journal article" date="2021" name="Genome Biol. Evol.">
        <title>Complete Genome Sequencing of a Novel Gloeobacter Species from a Waterfall Cave in Mexico.</title>
        <authorList>
            <person name="Saw J.H."/>
            <person name="Cardona T."/>
            <person name="Montejano G."/>
        </authorList>
    </citation>
    <scope>NUCLEOTIDE SEQUENCE [LARGE SCALE GENOMIC DNA]</scope>
    <source>
        <strain evidence="6">MG652769</strain>
    </source>
</reference>